<proteinExistence type="predicted"/>
<dbReference type="EMBL" id="CP063845">
    <property type="protein sequence ID" value="UFP95729.1"/>
    <property type="molecule type" value="Genomic_DNA"/>
</dbReference>
<evidence type="ECO:0000313" key="2">
    <source>
        <dbReference type="Proteomes" id="UP001054846"/>
    </source>
</evidence>
<sequence>MEQPKKYRNAPITEAIIDFRTTLPANISEENLLKSLAKANVGRESEYPICEELINFEGSITVKPDLEFAAASKSVGYKFSSEDRKYIFQASLHGYTFSRLTPYESWEAFRDEAKKHWKTYLNIAKPEIINRAAVRYINKIRIPYPVHDFADYLRTLPQISGDMPSSLNGYFMQLQIPLIDVQALLILNQAIDSLSKEAVSILLDIDVFRPDLLIVPPSGDEVEWEILESLHRQLDLIFEACITDRTRELID</sequence>
<reference evidence="1 2" key="1">
    <citation type="journal article" date="2021" name="Genome Biol. Evol.">
        <title>Complete Genome Sequencing of a Novel Gloeobacter Species from a Waterfall Cave in Mexico.</title>
        <authorList>
            <person name="Saw J.H."/>
            <person name="Cardona T."/>
            <person name="Montejano G."/>
        </authorList>
    </citation>
    <scope>NUCLEOTIDE SEQUENCE [LARGE SCALE GENOMIC DNA]</scope>
    <source>
        <strain evidence="1">MG652769</strain>
    </source>
</reference>
<dbReference type="InterPro" id="IPR026349">
    <property type="entry name" value="CHP04255"/>
</dbReference>
<keyword evidence="2" id="KW-1185">Reference proteome</keyword>
<evidence type="ECO:0000313" key="1">
    <source>
        <dbReference type="EMBL" id="UFP95729.1"/>
    </source>
</evidence>
<gene>
    <name evidence="1" type="ORF">ISF26_05715</name>
</gene>
<protein>
    <submittedName>
        <fullName evidence="1">TIGR04255 family protein</fullName>
    </submittedName>
</protein>
<organism evidence="1 2">
    <name type="scientific">Gloeobacter morelensis MG652769</name>
    <dbReference type="NCBI Taxonomy" id="2781736"/>
    <lineage>
        <taxon>Bacteria</taxon>
        <taxon>Bacillati</taxon>
        <taxon>Cyanobacteriota</taxon>
        <taxon>Cyanophyceae</taxon>
        <taxon>Gloeobacterales</taxon>
        <taxon>Gloeobacteraceae</taxon>
        <taxon>Gloeobacter</taxon>
        <taxon>Gloeobacter morelensis</taxon>
    </lineage>
</organism>
<dbReference type="Proteomes" id="UP001054846">
    <property type="component" value="Chromosome"/>
</dbReference>
<dbReference type="NCBIfam" id="TIGR04255">
    <property type="entry name" value="sporadTIGR04255"/>
    <property type="match status" value="1"/>
</dbReference>
<dbReference type="RefSeq" id="WP_230842952.1">
    <property type="nucleotide sequence ID" value="NZ_CP063845.1"/>
</dbReference>
<name>A0ABY3PQB5_9CYAN</name>
<accession>A0ABY3PQB5</accession>